<comment type="caution">
    <text evidence="2">The sequence shown here is derived from an EMBL/GenBank/DDBJ whole genome shotgun (WGS) entry which is preliminary data.</text>
</comment>
<dbReference type="InterPro" id="IPR005939">
    <property type="entry name" value="BLH_phosphatase-like"/>
</dbReference>
<dbReference type="Pfam" id="PF04273">
    <property type="entry name" value="BLH_phosphatase"/>
    <property type="match status" value="1"/>
</dbReference>
<feature type="non-terminal residue" evidence="2">
    <location>
        <position position="38"/>
    </location>
</feature>
<evidence type="ECO:0000313" key="2">
    <source>
        <dbReference type="EMBL" id="MBN7823383.1"/>
    </source>
</evidence>
<dbReference type="Gene3D" id="3.90.190.10">
    <property type="entry name" value="Protein tyrosine phosphatase superfamily"/>
    <property type="match status" value="1"/>
</dbReference>
<dbReference type="EMBL" id="JAFKCS010000670">
    <property type="protein sequence ID" value="MBN7823383.1"/>
    <property type="molecule type" value="Genomic_DNA"/>
</dbReference>
<dbReference type="InterPro" id="IPR029021">
    <property type="entry name" value="Prot-tyrosine_phosphatase-like"/>
</dbReference>
<reference evidence="2 3" key="1">
    <citation type="submission" date="2021-03" db="EMBL/GenBank/DDBJ databases">
        <title>novel species isolated from a fishpond in China.</title>
        <authorList>
            <person name="Lu H."/>
            <person name="Cai Z."/>
        </authorList>
    </citation>
    <scope>NUCLEOTIDE SEQUENCE [LARGE SCALE GENOMIC DNA]</scope>
    <source>
        <strain evidence="2 3">Y57</strain>
    </source>
</reference>
<proteinExistence type="predicted"/>
<gene>
    <name evidence="2" type="ORF">J0A65_26185</name>
</gene>
<evidence type="ECO:0000313" key="3">
    <source>
        <dbReference type="Proteomes" id="UP000663992"/>
    </source>
</evidence>
<keyword evidence="3" id="KW-1185">Reference proteome</keyword>
<protein>
    <submittedName>
        <fullName evidence="2">TIGR01244 family phosphatase</fullName>
    </submittedName>
</protein>
<organism evidence="2 3">
    <name type="scientific">Bowmanella yangjiangensis</name>
    <dbReference type="NCBI Taxonomy" id="2811230"/>
    <lineage>
        <taxon>Bacteria</taxon>
        <taxon>Pseudomonadati</taxon>
        <taxon>Pseudomonadota</taxon>
        <taxon>Gammaproteobacteria</taxon>
        <taxon>Alteromonadales</taxon>
        <taxon>Alteromonadaceae</taxon>
        <taxon>Bowmanella</taxon>
    </lineage>
</organism>
<sequence length="38" mass="4087">MESLKRLTPFIAVAAQLQPADMGMLAAAGFRSVINNRP</sequence>
<dbReference type="Proteomes" id="UP000663992">
    <property type="component" value="Unassembled WGS sequence"/>
</dbReference>
<evidence type="ECO:0000259" key="1">
    <source>
        <dbReference type="Pfam" id="PF04273"/>
    </source>
</evidence>
<name>A0ABS3D202_9ALTE</name>
<accession>A0ABS3D202</accession>
<dbReference type="RefSeq" id="WP_269814716.1">
    <property type="nucleotide sequence ID" value="NZ_JAFKCS010000670.1"/>
</dbReference>
<feature type="domain" description="Beta-lactamase hydrolase-like protein phosphatase-like" evidence="1">
    <location>
        <begin position="4"/>
        <end position="38"/>
    </location>
</feature>